<dbReference type="Pfam" id="PF00400">
    <property type="entry name" value="WD40"/>
    <property type="match status" value="3"/>
</dbReference>
<feature type="repeat" description="WD" evidence="3">
    <location>
        <begin position="13"/>
        <end position="45"/>
    </location>
</feature>
<dbReference type="PANTHER" id="PTHR19857:SF8">
    <property type="entry name" value="ANGIO-ASSOCIATED MIGRATORY CELL PROTEIN"/>
    <property type="match status" value="1"/>
</dbReference>
<feature type="repeat" description="WD" evidence="3">
    <location>
        <begin position="59"/>
        <end position="100"/>
    </location>
</feature>
<keyword evidence="2" id="KW-0677">Repeat</keyword>
<accession>A0ABV2AQ18</accession>
<evidence type="ECO:0000256" key="2">
    <source>
        <dbReference type="ARBA" id="ARBA00022737"/>
    </source>
</evidence>
<dbReference type="Proteomes" id="UP001439008">
    <property type="component" value="Unassembled WGS sequence"/>
</dbReference>
<dbReference type="InterPro" id="IPR015943">
    <property type="entry name" value="WD40/YVTN_repeat-like_dom_sf"/>
</dbReference>
<sequence length="299" mass="33092">MTEKGEENAFNGFYQHTDSVYSVDLSEDGFKAISGGGDDLAYLWKCDVRSSEPLEFKALTGHSDSVISVSFNVDFSKILTASMDGTIRVYSVSDGTFLKSLDGPSKEINWIKVHKNYDYVLSGSADGTCWTFNLSDLENPFMSAFARHLKSVSCGDFCDFEGTNAITASDDGQIFQWNYGDGSFERYLPNLNSQITNVSISSQIIIASTVNGSCVVISLKSGNIAFQLDCGTTSVESASLCNFDKFVFATSLDGSLGVWDISTKRKRFKLNLKVFKIILEWNHCSQSIGYKTFNRLRVR</sequence>
<evidence type="ECO:0000313" key="5">
    <source>
        <dbReference type="Proteomes" id="UP001439008"/>
    </source>
</evidence>
<protein>
    <submittedName>
        <fullName evidence="4">60S ribosomal subunit assembly or modification protein</fullName>
    </submittedName>
</protein>
<dbReference type="Gene3D" id="2.130.10.10">
    <property type="entry name" value="YVTN repeat-like/Quinoprotein amine dehydrogenase"/>
    <property type="match status" value="1"/>
</dbReference>
<name>A0ABV2AQ18_9EUKA</name>
<proteinExistence type="predicted"/>
<dbReference type="InterPro" id="IPR051179">
    <property type="entry name" value="WD_repeat_multifunction"/>
</dbReference>
<dbReference type="SMART" id="SM00320">
    <property type="entry name" value="WD40"/>
    <property type="match status" value="5"/>
</dbReference>
<dbReference type="InterPro" id="IPR036322">
    <property type="entry name" value="WD40_repeat_dom_sf"/>
</dbReference>
<evidence type="ECO:0000256" key="3">
    <source>
        <dbReference type="PROSITE-ProRule" id="PRU00221"/>
    </source>
</evidence>
<evidence type="ECO:0000313" key="4">
    <source>
        <dbReference type="EMBL" id="MES1921754.1"/>
    </source>
</evidence>
<keyword evidence="1 3" id="KW-0853">WD repeat</keyword>
<gene>
    <name evidence="4" type="primary">SQT1</name>
    <name evidence="4" type="ORF">MHBO_003283</name>
</gene>
<comment type="caution">
    <text evidence="4">The sequence shown here is derived from an EMBL/GenBank/DDBJ whole genome shotgun (WGS) entry which is preliminary data.</text>
</comment>
<dbReference type="InterPro" id="IPR001680">
    <property type="entry name" value="WD40_rpt"/>
</dbReference>
<reference evidence="4 5" key="1">
    <citation type="journal article" date="2024" name="BMC Biol.">
        <title>Comparative genomics of Ascetosporea gives new insight into the evolutionary basis for animal parasitism in Rhizaria.</title>
        <authorList>
            <person name="Hiltunen Thoren M."/>
            <person name="Onut-Brannstrom I."/>
            <person name="Alfjorden A."/>
            <person name="Peckova H."/>
            <person name="Swords F."/>
            <person name="Hooper C."/>
            <person name="Holzer A.S."/>
            <person name="Bass D."/>
            <person name="Burki F."/>
        </authorList>
    </citation>
    <scope>NUCLEOTIDE SEQUENCE [LARGE SCALE GENOMIC DNA]</scope>
    <source>
        <strain evidence="4">20-A016</strain>
    </source>
</reference>
<dbReference type="PANTHER" id="PTHR19857">
    <property type="entry name" value="MITOCHONDRIAL DIVISION PROTEIN 1-RELATED"/>
    <property type="match status" value="1"/>
</dbReference>
<organism evidence="4 5">
    <name type="scientific">Bonamia ostreae</name>
    <dbReference type="NCBI Taxonomy" id="126728"/>
    <lineage>
        <taxon>Eukaryota</taxon>
        <taxon>Sar</taxon>
        <taxon>Rhizaria</taxon>
        <taxon>Endomyxa</taxon>
        <taxon>Ascetosporea</taxon>
        <taxon>Haplosporida</taxon>
        <taxon>Bonamia</taxon>
    </lineage>
</organism>
<dbReference type="EMBL" id="JBDODL010001719">
    <property type="protein sequence ID" value="MES1921754.1"/>
    <property type="molecule type" value="Genomic_DNA"/>
</dbReference>
<keyword evidence="5" id="KW-1185">Reference proteome</keyword>
<dbReference type="PROSITE" id="PS50294">
    <property type="entry name" value="WD_REPEATS_REGION"/>
    <property type="match status" value="1"/>
</dbReference>
<evidence type="ECO:0000256" key="1">
    <source>
        <dbReference type="ARBA" id="ARBA00022574"/>
    </source>
</evidence>
<dbReference type="SUPFAM" id="SSF50978">
    <property type="entry name" value="WD40 repeat-like"/>
    <property type="match status" value="1"/>
</dbReference>
<dbReference type="PROSITE" id="PS50082">
    <property type="entry name" value="WD_REPEATS_2"/>
    <property type="match status" value="2"/>
</dbReference>